<evidence type="ECO:0000313" key="4">
    <source>
        <dbReference type="Proteomes" id="UP000030321"/>
    </source>
</evidence>
<gene>
    <name evidence="3" type="ORF">N44_01027</name>
</gene>
<keyword evidence="1" id="KW-0175">Coiled coil</keyword>
<dbReference type="SUPFAM" id="SSF58100">
    <property type="entry name" value="Bacterial hemolysins"/>
    <property type="match status" value="1"/>
</dbReference>
<evidence type="ECO:0000256" key="1">
    <source>
        <dbReference type="SAM" id="Coils"/>
    </source>
</evidence>
<reference evidence="4" key="1">
    <citation type="journal article" date="2015" name="Genome">
        <title>Whole Genome Sequence of the Non-Microcystin-Producing Microcystis aeruginosa Strain NIES-44.</title>
        <authorList>
            <person name="Okano K."/>
            <person name="Miyata N."/>
            <person name="Ozaki Y."/>
        </authorList>
    </citation>
    <scope>NUCLEOTIDE SEQUENCE [LARGE SCALE GENOMIC DNA]</scope>
    <source>
        <strain evidence="4">NIES-44</strain>
    </source>
</reference>
<sequence length="106" mass="11661">MSGPTIETDLGKILDQINQNLKETNQKLDALQKDVTDMKIVQVRFEAEVKGDLKALQGEFNTLQGDLKEIKGSQKAQIWALITILSTAVIGTVIRFVITVPPVSNP</sequence>
<dbReference type="EMBL" id="BBPA01000021">
    <property type="protein sequence ID" value="GAL92469.1"/>
    <property type="molecule type" value="Genomic_DNA"/>
</dbReference>
<feature type="transmembrane region" description="Helical" evidence="2">
    <location>
        <begin position="78"/>
        <end position="98"/>
    </location>
</feature>
<comment type="caution">
    <text evidence="3">The sequence shown here is derived from an EMBL/GenBank/DDBJ whole genome shotgun (WGS) entry which is preliminary data.</text>
</comment>
<keyword evidence="2" id="KW-0472">Membrane</keyword>
<dbReference type="AlphaFoldDB" id="A0A0A1VSC7"/>
<accession>A0A0A1VSC7</accession>
<feature type="coiled-coil region" evidence="1">
    <location>
        <begin position="14"/>
        <end position="41"/>
    </location>
</feature>
<proteinExistence type="predicted"/>
<dbReference type="RefSeq" id="WP_045358292.1">
    <property type="nucleotide sequence ID" value="NZ_BBPA01000021.1"/>
</dbReference>
<evidence type="ECO:0000313" key="3">
    <source>
        <dbReference type="EMBL" id="GAL92469.1"/>
    </source>
</evidence>
<organism evidence="3 4">
    <name type="scientific">Microcystis aeruginosa NIES-44</name>
    <dbReference type="NCBI Taxonomy" id="449439"/>
    <lineage>
        <taxon>Bacteria</taxon>
        <taxon>Bacillati</taxon>
        <taxon>Cyanobacteriota</taxon>
        <taxon>Cyanophyceae</taxon>
        <taxon>Oscillatoriophycideae</taxon>
        <taxon>Chroococcales</taxon>
        <taxon>Microcystaceae</taxon>
        <taxon>Microcystis</taxon>
    </lineage>
</organism>
<keyword evidence="2" id="KW-1133">Transmembrane helix</keyword>
<dbReference type="Proteomes" id="UP000030321">
    <property type="component" value="Unassembled WGS sequence"/>
</dbReference>
<keyword evidence="2" id="KW-0812">Transmembrane</keyword>
<protein>
    <submittedName>
        <fullName evidence="3">Transposase, IS605 OrfB</fullName>
    </submittedName>
</protein>
<evidence type="ECO:0000256" key="2">
    <source>
        <dbReference type="SAM" id="Phobius"/>
    </source>
</evidence>
<name>A0A0A1VSC7_MICAE</name>